<dbReference type="PANTHER" id="PTHR46558">
    <property type="entry name" value="TRACRIPTIONAL REGULATORY PROTEIN-RELATED-RELATED"/>
    <property type="match status" value="1"/>
</dbReference>
<reference evidence="3 4" key="1">
    <citation type="journal article" date="2021" name="ISME Commun">
        <title>Automated analysis of genomic sequences facilitates high-throughput and comprehensive description of bacteria.</title>
        <authorList>
            <person name="Hitch T.C.A."/>
        </authorList>
    </citation>
    <scope>NUCLEOTIDE SEQUENCE [LARGE SCALE GENOMIC DNA]</scope>
    <source>
        <strain evidence="3 4">Sanger_02</strain>
    </source>
</reference>
<dbReference type="Proteomes" id="UP001207605">
    <property type="component" value="Unassembled WGS sequence"/>
</dbReference>
<organism evidence="3 4">
    <name type="scientific">Dorea ammoniilytica</name>
    <dbReference type="NCBI Taxonomy" id="2981788"/>
    <lineage>
        <taxon>Bacteria</taxon>
        <taxon>Bacillati</taxon>
        <taxon>Bacillota</taxon>
        <taxon>Clostridia</taxon>
        <taxon>Lachnospirales</taxon>
        <taxon>Lachnospiraceae</taxon>
        <taxon>Dorea</taxon>
    </lineage>
</organism>
<dbReference type="InterPro" id="IPR001387">
    <property type="entry name" value="Cro/C1-type_HTH"/>
</dbReference>
<dbReference type="CDD" id="cd00093">
    <property type="entry name" value="HTH_XRE"/>
    <property type="match status" value="1"/>
</dbReference>
<feature type="domain" description="HTH cro/C1-type" evidence="2">
    <location>
        <begin position="7"/>
        <end position="61"/>
    </location>
</feature>
<dbReference type="PROSITE" id="PS50943">
    <property type="entry name" value="HTH_CROC1"/>
    <property type="match status" value="1"/>
</dbReference>
<gene>
    <name evidence="3" type="ORF">OCV65_10805</name>
</gene>
<dbReference type="SMART" id="SM00530">
    <property type="entry name" value="HTH_XRE"/>
    <property type="match status" value="1"/>
</dbReference>
<keyword evidence="4" id="KW-1185">Reference proteome</keyword>
<comment type="caution">
    <text evidence="3">The sequence shown here is derived from an EMBL/GenBank/DDBJ whole genome shotgun (WGS) entry which is preliminary data.</text>
</comment>
<dbReference type="Gene3D" id="1.10.260.40">
    <property type="entry name" value="lambda repressor-like DNA-binding domains"/>
    <property type="match status" value="1"/>
</dbReference>
<dbReference type="SUPFAM" id="SSF47413">
    <property type="entry name" value="lambda repressor-like DNA-binding domains"/>
    <property type="match status" value="1"/>
</dbReference>
<evidence type="ECO:0000259" key="2">
    <source>
        <dbReference type="PROSITE" id="PS50943"/>
    </source>
</evidence>
<evidence type="ECO:0000256" key="1">
    <source>
        <dbReference type="ARBA" id="ARBA00023125"/>
    </source>
</evidence>
<sequence length="114" mass="13350">MSLPQKLKTLRAEHNMTQAELGRQINVARATIAGYETRNRQPSYEKLTAIAETFQVSVDYLLDSTDEPIVLHSMPEAERMLDRQIFQVYRTLSLAEKEDAYEYLCFLKQREQKH</sequence>
<dbReference type="Pfam" id="PF01381">
    <property type="entry name" value="HTH_3"/>
    <property type="match status" value="1"/>
</dbReference>
<evidence type="ECO:0000313" key="4">
    <source>
        <dbReference type="Proteomes" id="UP001207605"/>
    </source>
</evidence>
<dbReference type="RefSeq" id="WP_118382191.1">
    <property type="nucleotide sequence ID" value="NZ_JAOQJV010000016.1"/>
</dbReference>
<name>A0ABT2S867_9FIRM</name>
<keyword evidence="1" id="KW-0238">DNA-binding</keyword>
<dbReference type="InterPro" id="IPR010982">
    <property type="entry name" value="Lambda_DNA-bd_dom_sf"/>
</dbReference>
<dbReference type="EMBL" id="JAOQJV010000016">
    <property type="protein sequence ID" value="MCU6700718.1"/>
    <property type="molecule type" value="Genomic_DNA"/>
</dbReference>
<accession>A0ABT2S867</accession>
<proteinExistence type="predicted"/>
<protein>
    <submittedName>
        <fullName evidence="3">Helix-turn-helix domain-containing protein</fullName>
    </submittedName>
</protein>
<dbReference type="PANTHER" id="PTHR46558:SF11">
    <property type="entry name" value="HTH-TYPE TRANSCRIPTIONAL REGULATOR XRE"/>
    <property type="match status" value="1"/>
</dbReference>
<evidence type="ECO:0000313" key="3">
    <source>
        <dbReference type="EMBL" id="MCU6700718.1"/>
    </source>
</evidence>